<dbReference type="Pfam" id="PF00480">
    <property type="entry name" value="ROK"/>
    <property type="match status" value="1"/>
</dbReference>
<dbReference type="InterPro" id="IPR036390">
    <property type="entry name" value="WH_DNA-bd_sf"/>
</dbReference>
<dbReference type="InterPro" id="IPR043129">
    <property type="entry name" value="ATPase_NBD"/>
</dbReference>
<dbReference type="PROSITE" id="PS01125">
    <property type="entry name" value="ROK"/>
    <property type="match status" value="1"/>
</dbReference>
<evidence type="ECO:0000259" key="2">
    <source>
        <dbReference type="Pfam" id="PF09339"/>
    </source>
</evidence>
<dbReference type="PANTHER" id="PTHR18964">
    <property type="entry name" value="ROK (REPRESSOR, ORF, KINASE) FAMILY"/>
    <property type="match status" value="1"/>
</dbReference>
<dbReference type="Gene3D" id="3.30.420.40">
    <property type="match status" value="2"/>
</dbReference>
<evidence type="ECO:0000256" key="1">
    <source>
        <dbReference type="ARBA" id="ARBA00006479"/>
    </source>
</evidence>
<comment type="similarity">
    <text evidence="1">Belongs to the ROK (NagC/XylR) family.</text>
</comment>
<dbReference type="Pfam" id="PF09339">
    <property type="entry name" value="HTH_IclR"/>
    <property type="match status" value="1"/>
</dbReference>
<accession>A0ABT5TY31</accession>
<dbReference type="PANTHER" id="PTHR18964:SF173">
    <property type="entry name" value="GLUCOKINASE"/>
    <property type="match status" value="1"/>
</dbReference>
<dbReference type="Proteomes" id="UP001165561">
    <property type="component" value="Unassembled WGS sequence"/>
</dbReference>
<keyword evidence="4" id="KW-1185">Reference proteome</keyword>
<reference evidence="3" key="1">
    <citation type="submission" date="2023-02" db="EMBL/GenBank/DDBJ databases">
        <title>Georgenia sp.10Sc9-8, isolated from a soil sample collected from the Taklamakan desert.</title>
        <authorList>
            <person name="Liu S."/>
        </authorList>
    </citation>
    <scope>NUCLEOTIDE SEQUENCE</scope>
    <source>
        <strain evidence="3">10Sc9-8</strain>
    </source>
</reference>
<evidence type="ECO:0000313" key="4">
    <source>
        <dbReference type="Proteomes" id="UP001165561"/>
    </source>
</evidence>
<feature type="domain" description="HTH iclR-type" evidence="2">
    <location>
        <begin position="18"/>
        <end position="59"/>
    </location>
</feature>
<evidence type="ECO:0000313" key="3">
    <source>
        <dbReference type="EMBL" id="MDD9206894.1"/>
    </source>
</evidence>
<dbReference type="InterPro" id="IPR000600">
    <property type="entry name" value="ROK"/>
</dbReference>
<gene>
    <name evidence="3" type="ORF">PU560_10505</name>
</gene>
<protein>
    <submittedName>
        <fullName evidence="3">ROK family transcriptional regulator</fullName>
    </submittedName>
</protein>
<comment type="caution">
    <text evidence="3">The sequence shown here is derived from an EMBL/GenBank/DDBJ whole genome shotgun (WGS) entry which is preliminary data.</text>
</comment>
<dbReference type="InterPro" id="IPR036388">
    <property type="entry name" value="WH-like_DNA-bd_sf"/>
</dbReference>
<dbReference type="Gene3D" id="1.10.10.10">
    <property type="entry name" value="Winged helix-like DNA-binding domain superfamily/Winged helix DNA-binding domain"/>
    <property type="match status" value="1"/>
</dbReference>
<proteinExistence type="inferred from homology"/>
<organism evidence="3 4">
    <name type="scientific">Georgenia halotolerans</name>
    <dbReference type="NCBI Taxonomy" id="3028317"/>
    <lineage>
        <taxon>Bacteria</taxon>
        <taxon>Bacillati</taxon>
        <taxon>Actinomycetota</taxon>
        <taxon>Actinomycetes</taxon>
        <taxon>Micrococcales</taxon>
        <taxon>Bogoriellaceae</taxon>
        <taxon>Georgenia</taxon>
    </lineage>
</organism>
<dbReference type="SUPFAM" id="SSF46785">
    <property type="entry name" value="Winged helix' DNA-binding domain"/>
    <property type="match status" value="1"/>
</dbReference>
<dbReference type="InterPro" id="IPR049874">
    <property type="entry name" value="ROK_cs"/>
</dbReference>
<sequence length="395" mass="40237">MATHVVTPFPGRVHGAGELLQLLRDGRPRTKSEIAAQIGQARSTVTGRLDELMGMGLVTLAGEASSTGGRPPATFAFNPTAKVVLAVDLGASHARLAVTDLGGTTMAEDDAPLAIADGPEPVLEWVVTRARELLRRADRPLSDLTSIGVGLPGPVEHSTGRPVSPPIMPGWDGYDVPSNLEAALGAPVLVDNDVNLMALGEHTAVLPNERELLFVKVATGIGAGIISEGVLHRGAQGAAGDLGHIAARDAPRLQCRCGNVGCLEAVASGAAVAQALRAAGLDATTSSEVAELVRAGEVAASRAVREAGRYIGGVLAGCVSLLNPSVIVIGGSLAEAGDQLLAGVREVVTRDSLPLATQYLRIIVSRTAGRAAVLGASTMAADHVLSAAAIEARLA</sequence>
<dbReference type="EMBL" id="JARACI010001000">
    <property type="protein sequence ID" value="MDD9206894.1"/>
    <property type="molecule type" value="Genomic_DNA"/>
</dbReference>
<name>A0ABT5TY31_9MICO</name>
<dbReference type="SUPFAM" id="SSF53067">
    <property type="entry name" value="Actin-like ATPase domain"/>
    <property type="match status" value="1"/>
</dbReference>
<dbReference type="InterPro" id="IPR005471">
    <property type="entry name" value="Tscrpt_reg_IclR_N"/>
</dbReference>